<evidence type="ECO:0000256" key="1">
    <source>
        <dbReference type="SAM" id="MobiDB-lite"/>
    </source>
</evidence>
<feature type="compositionally biased region" description="Low complexity" evidence="1">
    <location>
        <begin position="275"/>
        <end position="296"/>
    </location>
</feature>
<protein>
    <submittedName>
        <fullName evidence="3">Uncharacterized protein</fullName>
    </submittedName>
</protein>
<comment type="caution">
    <text evidence="3">The sequence shown here is derived from an EMBL/GenBank/DDBJ whole genome shotgun (WGS) entry which is preliminary data.</text>
</comment>
<dbReference type="EMBL" id="JAACJJ010000058">
    <property type="protein sequence ID" value="KAF5309873.1"/>
    <property type="molecule type" value="Genomic_DNA"/>
</dbReference>
<name>A0A8H5AS31_9AGAR</name>
<feature type="compositionally biased region" description="Polar residues" evidence="1">
    <location>
        <begin position="202"/>
        <end position="220"/>
    </location>
</feature>
<feature type="compositionally biased region" description="Polar residues" evidence="1">
    <location>
        <begin position="303"/>
        <end position="320"/>
    </location>
</feature>
<feature type="compositionally biased region" description="Polar residues" evidence="1">
    <location>
        <begin position="174"/>
        <end position="192"/>
    </location>
</feature>
<feature type="compositionally biased region" description="Polar residues" evidence="1">
    <location>
        <begin position="347"/>
        <end position="357"/>
    </location>
</feature>
<reference evidence="3 4" key="1">
    <citation type="journal article" date="2020" name="ISME J.">
        <title>Uncovering the hidden diversity of litter-decomposition mechanisms in mushroom-forming fungi.</title>
        <authorList>
            <person name="Floudas D."/>
            <person name="Bentzer J."/>
            <person name="Ahren D."/>
            <person name="Johansson T."/>
            <person name="Persson P."/>
            <person name="Tunlid A."/>
        </authorList>
    </citation>
    <scope>NUCLEOTIDE SEQUENCE [LARGE SCALE GENOMIC DNA]</scope>
    <source>
        <strain evidence="3 4">CBS 101986</strain>
    </source>
</reference>
<accession>A0A8H5AS31</accession>
<evidence type="ECO:0000313" key="3">
    <source>
        <dbReference type="EMBL" id="KAF5309873.1"/>
    </source>
</evidence>
<dbReference type="Proteomes" id="UP000567179">
    <property type="component" value="Unassembled WGS sequence"/>
</dbReference>
<feature type="transmembrane region" description="Helical" evidence="2">
    <location>
        <begin position="26"/>
        <end position="50"/>
    </location>
</feature>
<feature type="region of interest" description="Disordered" evidence="1">
    <location>
        <begin position="144"/>
        <end position="419"/>
    </location>
</feature>
<evidence type="ECO:0000313" key="4">
    <source>
        <dbReference type="Proteomes" id="UP000567179"/>
    </source>
</evidence>
<evidence type="ECO:0000256" key="2">
    <source>
        <dbReference type="SAM" id="Phobius"/>
    </source>
</evidence>
<proteinExistence type="predicted"/>
<keyword evidence="2" id="KW-1133">Transmembrane helix</keyword>
<sequence length="464" mass="48836">MAAERREAARGLFLCIRSVSGRLARYFGLIAMLVLTVSLVLSAALLRAIIANHVSHSESSKAAKASDASLRHKIQALEAENAKLDGDVRRRHDANDVADCKKILCFFPMLVARRRCWSIRQRTQLHQKSQETNQLRLLHTTVADSHAQSAPTTPDRHRAVSPTPAPTSAHHMRSQPTSPTPYSSGQGHYTPTSSASAAAASMTSRFNSLHQRSASMSSRPVTPAAMSYSHSQGPPPSASAAHSVRSQTPGVSSSSSSAAAAASAARRSHTPGPGHSSASASAAAAAHAAQLSSRSHTPAPSPARSQTPGVGGRYSSSSQAPPVPPMPTGASIPRYSTPAPIPPPLSASGQYTATYTTSHSHSGSLSAGGHPSMYRGSTPGPIPPPKPRRMSVSVQQDHSPPRVGRSTSEEKAHAHAQAHQRWIPTAPVVDDSEYGTPPSTGYMHEAARAKMGHMRSSSRAGYVR</sequence>
<feature type="compositionally biased region" description="Low complexity" evidence="1">
    <location>
        <begin position="358"/>
        <end position="372"/>
    </location>
</feature>
<keyword evidence="2" id="KW-0472">Membrane</keyword>
<keyword evidence="2" id="KW-0812">Transmembrane</keyword>
<dbReference type="AlphaFoldDB" id="A0A8H5AS31"/>
<gene>
    <name evidence="3" type="ORF">D9619_010363</name>
</gene>
<organism evidence="3 4">
    <name type="scientific">Psilocybe cf. subviscida</name>
    <dbReference type="NCBI Taxonomy" id="2480587"/>
    <lineage>
        <taxon>Eukaryota</taxon>
        <taxon>Fungi</taxon>
        <taxon>Dikarya</taxon>
        <taxon>Basidiomycota</taxon>
        <taxon>Agaricomycotina</taxon>
        <taxon>Agaricomycetes</taxon>
        <taxon>Agaricomycetidae</taxon>
        <taxon>Agaricales</taxon>
        <taxon>Agaricineae</taxon>
        <taxon>Strophariaceae</taxon>
        <taxon>Psilocybe</taxon>
    </lineage>
</organism>
<feature type="compositionally biased region" description="Low complexity" evidence="1">
    <location>
        <begin position="252"/>
        <end position="265"/>
    </location>
</feature>
<keyword evidence="4" id="KW-1185">Reference proteome</keyword>